<gene>
    <name evidence="2" type="ORF">WA026_006798</name>
</gene>
<evidence type="ECO:0000313" key="2">
    <source>
        <dbReference type="EMBL" id="KAK9879738.1"/>
    </source>
</evidence>
<accession>A0AAW1UGZ2</accession>
<organism evidence="2 3">
    <name type="scientific">Henosepilachna vigintioctopunctata</name>
    <dbReference type="NCBI Taxonomy" id="420089"/>
    <lineage>
        <taxon>Eukaryota</taxon>
        <taxon>Metazoa</taxon>
        <taxon>Ecdysozoa</taxon>
        <taxon>Arthropoda</taxon>
        <taxon>Hexapoda</taxon>
        <taxon>Insecta</taxon>
        <taxon>Pterygota</taxon>
        <taxon>Neoptera</taxon>
        <taxon>Endopterygota</taxon>
        <taxon>Coleoptera</taxon>
        <taxon>Polyphaga</taxon>
        <taxon>Cucujiformia</taxon>
        <taxon>Coccinelloidea</taxon>
        <taxon>Coccinellidae</taxon>
        <taxon>Epilachninae</taxon>
        <taxon>Epilachnini</taxon>
        <taxon>Henosepilachna</taxon>
    </lineage>
</organism>
<keyword evidence="3" id="KW-1185">Reference proteome</keyword>
<feature type="region of interest" description="Disordered" evidence="1">
    <location>
        <begin position="23"/>
        <end position="42"/>
    </location>
</feature>
<reference evidence="2 3" key="1">
    <citation type="submission" date="2023-03" db="EMBL/GenBank/DDBJ databases">
        <title>Genome insight into feeding habits of ladybird beetles.</title>
        <authorList>
            <person name="Li H.-S."/>
            <person name="Huang Y.-H."/>
            <person name="Pang H."/>
        </authorList>
    </citation>
    <scope>NUCLEOTIDE SEQUENCE [LARGE SCALE GENOMIC DNA]</scope>
    <source>
        <strain evidence="2">SYSU_2023b</strain>
        <tissue evidence="2">Whole body</tissue>
    </source>
</reference>
<dbReference type="EMBL" id="JARQZJ010000062">
    <property type="protein sequence ID" value="KAK9879738.1"/>
    <property type="molecule type" value="Genomic_DNA"/>
</dbReference>
<proteinExistence type="predicted"/>
<sequence length="65" mass="7346">MPTFTIRLFIRHQLTNSLTMHSHASRSSSGFLPETTTDKSSAYSVTKNRNNFAGRSFINNIEVRA</sequence>
<dbReference type="Proteomes" id="UP001431783">
    <property type="component" value="Unassembled WGS sequence"/>
</dbReference>
<protein>
    <submittedName>
        <fullName evidence="2">Uncharacterized protein</fullName>
    </submittedName>
</protein>
<evidence type="ECO:0000256" key="1">
    <source>
        <dbReference type="SAM" id="MobiDB-lite"/>
    </source>
</evidence>
<name>A0AAW1UGZ2_9CUCU</name>
<evidence type="ECO:0000313" key="3">
    <source>
        <dbReference type="Proteomes" id="UP001431783"/>
    </source>
</evidence>
<dbReference type="AlphaFoldDB" id="A0AAW1UGZ2"/>
<comment type="caution">
    <text evidence="2">The sequence shown here is derived from an EMBL/GenBank/DDBJ whole genome shotgun (WGS) entry which is preliminary data.</text>
</comment>